<keyword evidence="2" id="KW-1185">Reference proteome</keyword>
<sequence>MPIDFLVVKDPKLLRAARGHFVRNKFHSHRQNSTKTKTPVVEMSSDGDDVVVPLTWQFFSLNTESSKNIALVGWTE</sequence>
<dbReference type="EMBL" id="CABPRJ010000009">
    <property type="protein sequence ID" value="VVC25138.1"/>
    <property type="molecule type" value="Genomic_DNA"/>
</dbReference>
<evidence type="ECO:0000313" key="2">
    <source>
        <dbReference type="Proteomes" id="UP000325440"/>
    </source>
</evidence>
<name>A0A5E4M710_9HEMI</name>
<accession>A0A5E4M710</accession>
<organism evidence="1 2">
    <name type="scientific">Cinara cedri</name>
    <dbReference type="NCBI Taxonomy" id="506608"/>
    <lineage>
        <taxon>Eukaryota</taxon>
        <taxon>Metazoa</taxon>
        <taxon>Ecdysozoa</taxon>
        <taxon>Arthropoda</taxon>
        <taxon>Hexapoda</taxon>
        <taxon>Insecta</taxon>
        <taxon>Pterygota</taxon>
        <taxon>Neoptera</taxon>
        <taxon>Paraneoptera</taxon>
        <taxon>Hemiptera</taxon>
        <taxon>Sternorrhyncha</taxon>
        <taxon>Aphidomorpha</taxon>
        <taxon>Aphidoidea</taxon>
        <taxon>Aphididae</taxon>
        <taxon>Lachninae</taxon>
        <taxon>Cinara</taxon>
    </lineage>
</organism>
<evidence type="ECO:0000313" key="1">
    <source>
        <dbReference type="EMBL" id="VVC25138.1"/>
    </source>
</evidence>
<proteinExistence type="predicted"/>
<dbReference type="Proteomes" id="UP000325440">
    <property type="component" value="Unassembled WGS sequence"/>
</dbReference>
<dbReference type="AlphaFoldDB" id="A0A5E4M710"/>
<gene>
    <name evidence="1" type="ORF">CINCED_3A021823</name>
</gene>
<reference evidence="1 2" key="1">
    <citation type="submission" date="2019-08" db="EMBL/GenBank/DDBJ databases">
        <authorList>
            <person name="Alioto T."/>
            <person name="Alioto T."/>
            <person name="Gomez Garrido J."/>
        </authorList>
    </citation>
    <scope>NUCLEOTIDE SEQUENCE [LARGE SCALE GENOMIC DNA]</scope>
</reference>
<protein>
    <submittedName>
        <fullName evidence="1">Uncharacterized protein</fullName>
    </submittedName>
</protein>